<dbReference type="EMBL" id="CAQN01000766">
    <property type="protein sequence ID" value="CCQ68429.1"/>
    <property type="molecule type" value="Genomic_DNA"/>
</dbReference>
<accession>T2JTP3</accession>
<reference evidence="1 2" key="2">
    <citation type="submission" date="2013-09" db="EMBL/GenBank/DDBJ databases">
        <title>Whole genome comparison of six Crocosphaera watsonii strains with differing phenotypes.</title>
        <authorList>
            <person name="Bench S.R."/>
            <person name="Heller P."/>
            <person name="Frank I."/>
            <person name="Arciniega M."/>
            <person name="Shilova I.N."/>
            <person name="Zehr J.P."/>
        </authorList>
    </citation>
    <scope>NUCLEOTIDE SEQUENCE [LARGE SCALE GENOMIC DNA]</scope>
    <source>
        <strain evidence="1 2">WH 0402</strain>
    </source>
</reference>
<protein>
    <submittedName>
        <fullName evidence="1">Uncharacterized protein</fullName>
    </submittedName>
</protein>
<dbReference type="RefSeq" id="WP_425333049.1">
    <property type="nucleotide sequence ID" value="NZ_CAQN01000766.1"/>
</dbReference>
<dbReference type="AlphaFoldDB" id="T2JTP3"/>
<comment type="caution">
    <text evidence="1">The sequence shown here is derived from an EMBL/GenBank/DDBJ whole genome shotgun (WGS) entry which is preliminary data.</text>
</comment>
<organism evidence="1 2">
    <name type="scientific">Crocosphaera watsonii WH 0402</name>
    <dbReference type="NCBI Taxonomy" id="1284629"/>
    <lineage>
        <taxon>Bacteria</taxon>
        <taxon>Bacillati</taxon>
        <taxon>Cyanobacteriota</taxon>
        <taxon>Cyanophyceae</taxon>
        <taxon>Oscillatoriophycideae</taxon>
        <taxon>Chroococcales</taxon>
        <taxon>Aphanothecaceae</taxon>
        <taxon>Crocosphaera</taxon>
    </lineage>
</organism>
<gene>
    <name evidence="1" type="ORF">CWATWH0402_6469</name>
</gene>
<evidence type="ECO:0000313" key="2">
    <source>
        <dbReference type="Proteomes" id="UP000018130"/>
    </source>
</evidence>
<name>T2JTP3_CROWT</name>
<proteinExistence type="predicted"/>
<dbReference type="Proteomes" id="UP000018130">
    <property type="component" value="Unassembled WGS sequence"/>
</dbReference>
<evidence type="ECO:0000313" key="1">
    <source>
        <dbReference type="EMBL" id="CCQ68429.1"/>
    </source>
</evidence>
<reference evidence="1 2" key="1">
    <citation type="submission" date="2013-01" db="EMBL/GenBank/DDBJ databases">
        <authorList>
            <person name="Bench S."/>
        </authorList>
    </citation>
    <scope>NUCLEOTIDE SEQUENCE [LARGE SCALE GENOMIC DNA]</scope>
    <source>
        <strain evidence="1 2">WH 0402</strain>
    </source>
</reference>
<sequence length="219" mass="24876">MNIINMTQSLAARKLKIHDLKVKFGLQKVDDEDFFREWLDELSELSNVEKEALDRIKNNYLYLLEYPVMESIVKMVVLSPLLDLAKFYEPPFRVSGETGIKVSAEDQGEIIQGSIDVLVIHGQLWVTVIEAKNSEFSITKAIPQALAYMLAAPNSENPIYGLVLNGSEFLFLKLILGEVPKYATSNLFSLMNRGNDLYDVLSVLKHFRKLMLKPLPPKD</sequence>